<keyword evidence="3" id="KW-1185">Reference proteome</keyword>
<dbReference type="STRING" id="29529.SAMN04488122_4686"/>
<sequence length="477" mass="53234">MGKTYIQELFKANNITVGDHRQQLFDAFVNEEINRLAVQQIIENKKLLMDTWQLKSRLADIQQQSVSIPNATAGKSYAVTLDFAQLNWNDVECIAIEGLEEYGLQYDPGTKTISGIPLKSGDVRWVLKYRVTGEKEDSAPHEKRIPLIINPSPRSLWKNIPSDTTDPHWKEDNVATVAQLGTKRLVAASKRGRSHANTGGFREDDFAFQHFGENGWSVFAVSDGAGSARLSRAGSKMACKGVVEFFEQHFTPERSAALDALLAEHAASAGDKTQKELTRFVYDNLGKAAFTVFKKLEEFAASTGAPLKDFHSTLIFVLLKQYEFGEVIMSFGVGDCPIALINKDFSAVNLLNRLDVGEFSGGTRFITMQEIFKSDTFATRFGFKLVPDFSYLMLMTDGIYDPKFEVEANLEKLEAWKALLADLDGDNEDKVKVHLESHTPEVANELATWMDFWSPGNHDDRTLMIISQVPASIPVVS</sequence>
<organism evidence="2 3">
    <name type="scientific">Chitinophaga arvensicola</name>
    <dbReference type="NCBI Taxonomy" id="29529"/>
    <lineage>
        <taxon>Bacteria</taxon>
        <taxon>Pseudomonadati</taxon>
        <taxon>Bacteroidota</taxon>
        <taxon>Chitinophagia</taxon>
        <taxon>Chitinophagales</taxon>
        <taxon>Chitinophagaceae</taxon>
        <taxon>Chitinophaga</taxon>
    </lineage>
</organism>
<gene>
    <name evidence="2" type="ORF">SAMN04488122_4686</name>
</gene>
<feature type="domain" description="PPM-type phosphatase" evidence="1">
    <location>
        <begin position="177"/>
        <end position="466"/>
    </location>
</feature>
<dbReference type="Pfam" id="PF13672">
    <property type="entry name" value="PP2C_2"/>
    <property type="match status" value="1"/>
</dbReference>
<evidence type="ECO:0000313" key="3">
    <source>
        <dbReference type="Proteomes" id="UP000199310"/>
    </source>
</evidence>
<dbReference type="EMBL" id="FOJG01000002">
    <property type="protein sequence ID" value="SEW52112.1"/>
    <property type="molecule type" value="Genomic_DNA"/>
</dbReference>
<evidence type="ECO:0000313" key="2">
    <source>
        <dbReference type="EMBL" id="SEW52112.1"/>
    </source>
</evidence>
<dbReference type="InterPro" id="IPR036457">
    <property type="entry name" value="PPM-type-like_dom_sf"/>
</dbReference>
<dbReference type="Proteomes" id="UP000199310">
    <property type="component" value="Unassembled WGS sequence"/>
</dbReference>
<dbReference type="SUPFAM" id="SSF81606">
    <property type="entry name" value="PP2C-like"/>
    <property type="match status" value="1"/>
</dbReference>
<proteinExistence type="predicted"/>
<protein>
    <submittedName>
        <fullName evidence="2">Serine/threonine protein phosphatase PrpC</fullName>
    </submittedName>
</protein>
<dbReference type="InterPro" id="IPR001932">
    <property type="entry name" value="PPM-type_phosphatase-like_dom"/>
</dbReference>
<name>A0A1I0S834_9BACT</name>
<evidence type="ECO:0000259" key="1">
    <source>
        <dbReference type="SMART" id="SM00332"/>
    </source>
</evidence>
<dbReference type="Gene3D" id="3.60.40.10">
    <property type="entry name" value="PPM-type phosphatase domain"/>
    <property type="match status" value="1"/>
</dbReference>
<accession>A0A1I0S834</accession>
<reference evidence="3" key="1">
    <citation type="submission" date="2016-10" db="EMBL/GenBank/DDBJ databases">
        <authorList>
            <person name="Varghese N."/>
            <person name="Submissions S."/>
        </authorList>
    </citation>
    <scope>NUCLEOTIDE SEQUENCE [LARGE SCALE GENOMIC DNA]</scope>
    <source>
        <strain evidence="3">DSM 3695</strain>
    </source>
</reference>
<dbReference type="RefSeq" id="WP_218150420.1">
    <property type="nucleotide sequence ID" value="NZ_FOJG01000002.1"/>
</dbReference>
<dbReference type="AlphaFoldDB" id="A0A1I0S834"/>
<dbReference type="SMART" id="SM00332">
    <property type="entry name" value="PP2Cc"/>
    <property type="match status" value="1"/>
</dbReference>